<dbReference type="Proteomes" id="UP000033434">
    <property type="component" value="Unassembled WGS sequence"/>
</dbReference>
<protein>
    <submittedName>
        <fullName evidence="2">Uncharacterized protein</fullName>
    </submittedName>
</protein>
<evidence type="ECO:0000313" key="2">
    <source>
        <dbReference type="EMBL" id="KKE85867.1"/>
    </source>
</evidence>
<accession>A0A0F6AI35</accession>
<comment type="caution">
    <text evidence="2">The sequence shown here is derived from an EMBL/GenBank/DDBJ whole genome shotgun (WGS) entry which is preliminary data.</text>
</comment>
<dbReference type="PATRIC" id="fig|1129367.4.peg.85"/>
<feature type="chain" id="PRO_5002499063" evidence="1">
    <location>
        <begin position="23"/>
        <end position="125"/>
    </location>
</feature>
<name>A0A0F6AI35_9GAMM</name>
<reference evidence="2 3" key="1">
    <citation type="journal article" date="2015" name="BMC Genomics">
        <title>Genome mining reveals unlocked bioactive potential of marine Gram-negative bacteria.</title>
        <authorList>
            <person name="Machado H."/>
            <person name="Sonnenschein E.C."/>
            <person name="Melchiorsen J."/>
            <person name="Gram L."/>
        </authorList>
    </citation>
    <scope>NUCLEOTIDE SEQUENCE [LARGE SCALE GENOMIC DNA]</scope>
    <source>
        <strain evidence="2 3">S4054</strain>
    </source>
</reference>
<gene>
    <name evidence="2" type="ORF">N479_00405</name>
</gene>
<proteinExistence type="predicted"/>
<evidence type="ECO:0000256" key="1">
    <source>
        <dbReference type="SAM" id="SignalP"/>
    </source>
</evidence>
<keyword evidence="1" id="KW-0732">Signal</keyword>
<dbReference type="EMBL" id="AUXW01000001">
    <property type="protein sequence ID" value="KKE85867.1"/>
    <property type="molecule type" value="Genomic_DNA"/>
</dbReference>
<evidence type="ECO:0000313" key="3">
    <source>
        <dbReference type="Proteomes" id="UP000033434"/>
    </source>
</evidence>
<sequence>MFRLFSCTLLLLSFFSTSQAHSADKWFVDVYVDQLTAGYKEGYLLVSFETQGGNAVWVNPKNCARTSNNVYIVDPNNTNVDYIYSMLLAAKTANKPVSVAVDANHCGTSGFEYGSSRPSIARAKM</sequence>
<dbReference type="AlphaFoldDB" id="A0A0F6AI35"/>
<organism evidence="2 3">
    <name type="scientific">Pseudoalteromonas luteoviolacea S4054</name>
    <dbReference type="NCBI Taxonomy" id="1129367"/>
    <lineage>
        <taxon>Bacteria</taxon>
        <taxon>Pseudomonadati</taxon>
        <taxon>Pseudomonadota</taxon>
        <taxon>Gammaproteobacteria</taxon>
        <taxon>Alteromonadales</taxon>
        <taxon>Pseudoalteromonadaceae</taxon>
        <taxon>Pseudoalteromonas</taxon>
    </lineage>
</organism>
<feature type="signal peptide" evidence="1">
    <location>
        <begin position="1"/>
        <end position="22"/>
    </location>
</feature>